<evidence type="ECO:0000313" key="1">
    <source>
        <dbReference type="EMBL" id="KAK3580269.1"/>
    </source>
</evidence>
<protein>
    <submittedName>
        <fullName evidence="1">Uncharacterized protein</fullName>
    </submittedName>
</protein>
<sequence length="82" mass="9501">MKGTRNYILMEILKKKTYINGDYAVSPMMTSGQVIACHTDYRTSEGTEYLNMEEWDTEVAGLLVKEASERIPEKSTFRKWTN</sequence>
<reference evidence="1" key="3">
    <citation type="submission" date="2023-05" db="EMBL/GenBank/DDBJ databases">
        <authorList>
            <person name="Smith C.H."/>
        </authorList>
    </citation>
    <scope>NUCLEOTIDE SEQUENCE</scope>
    <source>
        <strain evidence="1">CHS0354</strain>
        <tissue evidence="1">Mantle</tissue>
    </source>
</reference>
<accession>A0AAE0RVA5</accession>
<reference evidence="1" key="1">
    <citation type="journal article" date="2021" name="Genome Biol. Evol.">
        <title>A High-Quality Reference Genome for a Parasitic Bivalve with Doubly Uniparental Inheritance (Bivalvia: Unionida).</title>
        <authorList>
            <person name="Smith C.H."/>
        </authorList>
    </citation>
    <scope>NUCLEOTIDE SEQUENCE</scope>
    <source>
        <strain evidence="1">CHS0354</strain>
    </source>
</reference>
<evidence type="ECO:0000313" key="2">
    <source>
        <dbReference type="Proteomes" id="UP001195483"/>
    </source>
</evidence>
<gene>
    <name evidence="1" type="ORF">CHS0354_023505</name>
</gene>
<dbReference type="Proteomes" id="UP001195483">
    <property type="component" value="Unassembled WGS sequence"/>
</dbReference>
<keyword evidence="2" id="KW-1185">Reference proteome</keyword>
<comment type="caution">
    <text evidence="1">The sequence shown here is derived from an EMBL/GenBank/DDBJ whole genome shotgun (WGS) entry which is preliminary data.</text>
</comment>
<dbReference type="EMBL" id="JAEAOA010001417">
    <property type="protein sequence ID" value="KAK3580269.1"/>
    <property type="molecule type" value="Genomic_DNA"/>
</dbReference>
<dbReference type="AlphaFoldDB" id="A0AAE0RVA5"/>
<proteinExistence type="predicted"/>
<reference evidence="1" key="2">
    <citation type="journal article" date="2021" name="Genome Biol. Evol.">
        <title>Developing a high-quality reference genome for a parasitic bivalve with doubly uniparental inheritance (Bivalvia: Unionida).</title>
        <authorList>
            <person name="Smith C.H."/>
        </authorList>
    </citation>
    <scope>NUCLEOTIDE SEQUENCE</scope>
    <source>
        <strain evidence="1">CHS0354</strain>
        <tissue evidence="1">Mantle</tissue>
    </source>
</reference>
<organism evidence="1 2">
    <name type="scientific">Potamilus streckersoni</name>
    <dbReference type="NCBI Taxonomy" id="2493646"/>
    <lineage>
        <taxon>Eukaryota</taxon>
        <taxon>Metazoa</taxon>
        <taxon>Spiralia</taxon>
        <taxon>Lophotrochozoa</taxon>
        <taxon>Mollusca</taxon>
        <taxon>Bivalvia</taxon>
        <taxon>Autobranchia</taxon>
        <taxon>Heteroconchia</taxon>
        <taxon>Palaeoheterodonta</taxon>
        <taxon>Unionida</taxon>
        <taxon>Unionoidea</taxon>
        <taxon>Unionidae</taxon>
        <taxon>Ambleminae</taxon>
        <taxon>Lampsilini</taxon>
        <taxon>Potamilus</taxon>
    </lineage>
</organism>
<name>A0AAE0RVA5_9BIVA</name>